<dbReference type="NCBIfam" id="TIGR01509">
    <property type="entry name" value="HAD-SF-IA-v3"/>
    <property type="match status" value="1"/>
</dbReference>
<dbReference type="Gene3D" id="3.40.50.1000">
    <property type="entry name" value="HAD superfamily/HAD-like"/>
    <property type="match status" value="1"/>
</dbReference>
<dbReference type="PANTHER" id="PTHR46193">
    <property type="entry name" value="6-PHOSPHOGLUCONATE PHOSPHATASE"/>
    <property type="match status" value="1"/>
</dbReference>
<evidence type="ECO:0000256" key="1">
    <source>
        <dbReference type="ARBA" id="ARBA00001946"/>
    </source>
</evidence>
<dbReference type="InterPro" id="IPR006439">
    <property type="entry name" value="HAD-SF_hydro_IA"/>
</dbReference>
<dbReference type="SFLD" id="SFLDG01129">
    <property type="entry name" value="C1.5:_HAD__Beta-PGM__Phosphata"/>
    <property type="match status" value="1"/>
</dbReference>
<dbReference type="InterPro" id="IPR023198">
    <property type="entry name" value="PGP-like_dom2"/>
</dbReference>
<accession>A0ABP8Q8Q8</accession>
<sequence>MTQMAVCLDFDGTLVDSEPLHYAAWAEELSVFGAALDEEEYLRRFAGMGTLSTAAVLAREFKLAVLPAELAARKGDRLMTLLATSLPRKEAGADELLAGLAELGASLALVTGAYRHEVLPVLKAFGWQEYFKAVITRDDVTQAKPHPEPYQRAVRALGREPYQCYAVEDSETGMLSALRAGLMTLVVTRPGVTLPPRPEPYHSFMRLSSLMTWFLARQQAD</sequence>
<name>A0ABP8Q8Q8_9GAMM</name>
<keyword evidence="4" id="KW-0460">Magnesium</keyword>
<dbReference type="InterPro" id="IPR036412">
    <property type="entry name" value="HAD-like_sf"/>
</dbReference>
<evidence type="ECO:0000256" key="5">
    <source>
        <dbReference type="ARBA" id="ARBA00023277"/>
    </source>
</evidence>
<reference evidence="7" key="1">
    <citation type="journal article" date="2019" name="Int. J. Syst. Evol. Microbiol.">
        <title>The Global Catalogue of Microorganisms (GCM) 10K type strain sequencing project: providing services to taxonomists for standard genome sequencing and annotation.</title>
        <authorList>
            <consortium name="The Broad Institute Genomics Platform"/>
            <consortium name="The Broad Institute Genome Sequencing Center for Infectious Disease"/>
            <person name="Wu L."/>
            <person name="Ma J."/>
        </authorList>
    </citation>
    <scope>NUCLEOTIDE SEQUENCE [LARGE SCALE GENOMIC DNA]</scope>
    <source>
        <strain evidence="7">JCM 32226</strain>
    </source>
</reference>
<dbReference type="Gene3D" id="1.10.150.240">
    <property type="entry name" value="Putative phosphatase, domain 2"/>
    <property type="match status" value="1"/>
</dbReference>
<dbReference type="InterPro" id="IPR023214">
    <property type="entry name" value="HAD_sf"/>
</dbReference>
<evidence type="ECO:0000313" key="7">
    <source>
        <dbReference type="Proteomes" id="UP001501321"/>
    </source>
</evidence>
<keyword evidence="7" id="KW-1185">Reference proteome</keyword>
<dbReference type="SUPFAM" id="SSF56784">
    <property type="entry name" value="HAD-like"/>
    <property type="match status" value="1"/>
</dbReference>
<dbReference type="Pfam" id="PF00702">
    <property type="entry name" value="Hydrolase"/>
    <property type="match status" value="1"/>
</dbReference>
<evidence type="ECO:0000256" key="3">
    <source>
        <dbReference type="ARBA" id="ARBA00022723"/>
    </source>
</evidence>
<dbReference type="EMBL" id="BAABFC010000010">
    <property type="protein sequence ID" value="GAA4498101.1"/>
    <property type="molecule type" value="Genomic_DNA"/>
</dbReference>
<comment type="caution">
    <text evidence="6">The sequence shown here is derived from an EMBL/GenBank/DDBJ whole genome shotgun (WGS) entry which is preliminary data.</text>
</comment>
<evidence type="ECO:0000256" key="2">
    <source>
        <dbReference type="ARBA" id="ARBA00006171"/>
    </source>
</evidence>
<comment type="cofactor">
    <cofactor evidence="1">
        <name>Mg(2+)</name>
        <dbReference type="ChEBI" id="CHEBI:18420"/>
    </cofactor>
</comment>
<evidence type="ECO:0000256" key="4">
    <source>
        <dbReference type="ARBA" id="ARBA00022842"/>
    </source>
</evidence>
<proteinExistence type="inferred from homology"/>
<dbReference type="SFLD" id="SFLDS00003">
    <property type="entry name" value="Haloacid_Dehalogenase"/>
    <property type="match status" value="1"/>
</dbReference>
<organism evidence="6 7">
    <name type="scientific">Pseudaeromonas paramecii</name>
    <dbReference type="NCBI Taxonomy" id="2138166"/>
    <lineage>
        <taxon>Bacteria</taxon>
        <taxon>Pseudomonadati</taxon>
        <taxon>Pseudomonadota</taxon>
        <taxon>Gammaproteobacteria</taxon>
        <taxon>Aeromonadales</taxon>
        <taxon>Aeromonadaceae</taxon>
        <taxon>Pseudaeromonas</taxon>
    </lineage>
</organism>
<dbReference type="Proteomes" id="UP001501321">
    <property type="component" value="Unassembled WGS sequence"/>
</dbReference>
<keyword evidence="5" id="KW-0119">Carbohydrate metabolism</keyword>
<comment type="similarity">
    <text evidence="2">Belongs to the HAD-like hydrolase superfamily. CbbY/CbbZ/Gph/YieH family.</text>
</comment>
<dbReference type="InterPro" id="IPR051600">
    <property type="entry name" value="Beta-PGM-like"/>
</dbReference>
<dbReference type="RefSeq" id="WP_345011793.1">
    <property type="nucleotide sequence ID" value="NZ_BAABFC010000010.1"/>
</dbReference>
<keyword evidence="3" id="KW-0479">Metal-binding</keyword>
<gene>
    <name evidence="6" type="ORF">GCM10023095_15860</name>
</gene>
<dbReference type="PANTHER" id="PTHR46193:SF18">
    <property type="entry name" value="HEXITOL PHOSPHATASE B"/>
    <property type="match status" value="1"/>
</dbReference>
<protein>
    <submittedName>
        <fullName evidence="6">HAD family phosphatase</fullName>
    </submittedName>
</protein>
<evidence type="ECO:0000313" key="6">
    <source>
        <dbReference type="EMBL" id="GAA4498101.1"/>
    </source>
</evidence>